<gene>
    <name evidence="1" type="ordered locus">XF_1393</name>
</gene>
<dbReference type="EMBL" id="AE003849">
    <property type="protein sequence ID" value="AAF84202.1"/>
    <property type="molecule type" value="Genomic_DNA"/>
</dbReference>
<accession>Q9PDI6</accession>
<evidence type="ECO:0000313" key="1">
    <source>
        <dbReference type="EMBL" id="AAF84202.1"/>
    </source>
</evidence>
<reference evidence="1 2" key="1">
    <citation type="journal article" date="2000" name="Nature">
        <title>The genome sequence of the plant pathogen Xylella fastidiosa.</title>
        <authorList>
            <person name="Simpson A.J."/>
            <person name="Reinach F.C."/>
            <person name="Arruda P."/>
            <person name="Abreu F.A."/>
            <person name="Acencio M."/>
            <person name="Alvarenga R."/>
            <person name="Alves L.M."/>
            <person name="Araya J.E."/>
            <person name="Baia G.S."/>
            <person name="Baptista C.S."/>
            <person name="Barros M.H."/>
            <person name="Bonaccorsi E.D."/>
            <person name="Bordin S."/>
            <person name="Bove J.M."/>
            <person name="Briones M.R."/>
            <person name="Bueno M.R."/>
            <person name="Camargo A.A."/>
            <person name="Camargo L.E."/>
            <person name="Carraro D.M."/>
            <person name="Carrer H."/>
            <person name="Colauto N.B."/>
            <person name="Colombo C."/>
            <person name="Costa F.F."/>
            <person name="Costa M.C."/>
            <person name="Costa-Neto C.M."/>
            <person name="Coutinho L.L."/>
            <person name="Cristofani M."/>
            <person name="Dias-Neto E."/>
            <person name="Docena C."/>
            <person name="El-Dorry H."/>
            <person name="Facincani A.P."/>
            <person name="Ferreira A.J."/>
            <person name="Ferreira V.C."/>
            <person name="Ferro J.A."/>
            <person name="Fraga J.S."/>
            <person name="Franca S.C."/>
            <person name="Franco M.C."/>
            <person name="Frohme M."/>
            <person name="Furlan L.R."/>
            <person name="Garnier M."/>
            <person name="Goldman G.H."/>
            <person name="Goldman M.H."/>
            <person name="Gomes S.L."/>
            <person name="Gruber A."/>
            <person name="Ho P.L."/>
            <person name="Hoheisel J.D."/>
            <person name="Junqueira M.L."/>
            <person name="Kemper E.L."/>
            <person name="Kitajima J.P."/>
            <person name="Krieger J.E."/>
            <person name="Kuramae E.E."/>
            <person name="Laigret F."/>
            <person name="Lambais M.R."/>
            <person name="Leite L.C."/>
            <person name="Lemos E.G."/>
            <person name="Lemos M.V."/>
            <person name="Lopes S.A."/>
            <person name="Lopes C.R."/>
            <person name="Machado J.A."/>
            <person name="Machado M.A."/>
            <person name="Madeira A.M."/>
            <person name="Madeira H.M."/>
            <person name="Marino C.L."/>
            <person name="Marques M.V."/>
            <person name="Martins E.A."/>
            <person name="Martins E.M."/>
            <person name="Matsukuma A.Y."/>
            <person name="Menck C.F."/>
            <person name="Miracca E.C."/>
            <person name="Miyaki C.Y."/>
            <person name="Monteriro-Vitorello C.B."/>
            <person name="Moon D.H."/>
            <person name="Nagai M.A."/>
            <person name="Nascimento A.L."/>
            <person name="Netto L.E."/>
            <person name="Nhani A.Jr."/>
            <person name="Nobrega F.G."/>
            <person name="Nunes L.R."/>
            <person name="Oliveira M.A."/>
            <person name="de Oliveira M.C."/>
            <person name="de Oliveira R.C."/>
            <person name="Palmieri D.A."/>
            <person name="Paris A."/>
            <person name="Peixoto B.R."/>
            <person name="Pereira G.A."/>
            <person name="Pereira H.A.Jr."/>
            <person name="Pesquero J.B."/>
            <person name="Quaggio R.B."/>
            <person name="Roberto P.G."/>
            <person name="Rodrigues V."/>
            <person name="de M Rosa A.J."/>
            <person name="de Rosa V.E.Jr."/>
            <person name="de Sa R.G."/>
            <person name="Santelli R.V."/>
            <person name="Sawasaki H.E."/>
            <person name="da Silva A.C."/>
            <person name="da Silva A.M."/>
            <person name="da Silva F.R."/>
            <person name="da Silva W.A.Jr."/>
            <person name="da Silveira J.F."/>
            <person name="Silvestri M.L."/>
            <person name="Siqueira W.J."/>
            <person name="de Souza A.A."/>
            <person name="de Souza A.P."/>
            <person name="Terenzi M.F."/>
            <person name="Truffi D."/>
            <person name="Tsai S.M."/>
            <person name="Tsuhako M.H."/>
            <person name="Vallada H."/>
            <person name="Van Sluys M.A."/>
            <person name="Verjovski-Almeida S."/>
            <person name="Vettore A.L."/>
            <person name="Zago M.A."/>
            <person name="Zatz M."/>
            <person name="Meidanis J."/>
            <person name="Setubal J.C."/>
        </authorList>
    </citation>
    <scope>NUCLEOTIDE SEQUENCE [LARGE SCALE GENOMIC DNA]</scope>
    <source>
        <strain evidence="1 2">9a5c</strain>
    </source>
</reference>
<proteinExistence type="predicted"/>
<dbReference type="KEGG" id="xfa:XF_1393"/>
<dbReference type="HOGENOM" id="CLU_3124331_0_0_6"/>
<dbReference type="Proteomes" id="UP000000812">
    <property type="component" value="Chromosome"/>
</dbReference>
<dbReference type="PIR" id="E82685">
    <property type="entry name" value="E82685"/>
</dbReference>
<sequence>MNTKPFPTDDLGSLHSTMDLQSNLTCPRLGIERIRQHPGMPIEPMRPRQH</sequence>
<name>Q9PDI6_XYLFA</name>
<dbReference type="AlphaFoldDB" id="Q9PDI6"/>
<protein>
    <submittedName>
        <fullName evidence="1">Uncharacterized protein</fullName>
    </submittedName>
</protein>
<organism evidence="1 2">
    <name type="scientific">Xylella fastidiosa (strain 9a5c)</name>
    <dbReference type="NCBI Taxonomy" id="160492"/>
    <lineage>
        <taxon>Bacteria</taxon>
        <taxon>Pseudomonadati</taxon>
        <taxon>Pseudomonadota</taxon>
        <taxon>Gammaproteobacteria</taxon>
        <taxon>Lysobacterales</taxon>
        <taxon>Lysobacteraceae</taxon>
        <taxon>Xylella</taxon>
    </lineage>
</organism>
<evidence type="ECO:0000313" key="2">
    <source>
        <dbReference type="Proteomes" id="UP000000812"/>
    </source>
</evidence>